<gene>
    <name evidence="13" type="ORF">M0R45_015464</name>
</gene>
<dbReference type="FunFam" id="3.80.10.10:FF:000041">
    <property type="entry name" value="LRR receptor-like serine/threonine-protein kinase ERECTA"/>
    <property type="match status" value="1"/>
</dbReference>
<comment type="subcellular location">
    <subcellularLocation>
        <location evidence="1">Cell membrane</location>
        <topology evidence="1">Single-pass type I membrane protein</topology>
    </subcellularLocation>
</comment>
<evidence type="ECO:0000256" key="7">
    <source>
        <dbReference type="ARBA" id="ARBA00022737"/>
    </source>
</evidence>
<dbReference type="PANTHER" id="PTHR48061:SF46">
    <property type="entry name" value="LEUCINE-RICH REPEAT-CONTAINING N-TERMINAL PLANT-TYPE DOMAIN-CONTAINING PROTEIN"/>
    <property type="match status" value="1"/>
</dbReference>
<keyword evidence="4" id="KW-0433">Leucine-rich repeat</keyword>
<name>A0AAW1XPL0_RUBAR</name>
<dbReference type="FunFam" id="3.80.10.10:FF:000111">
    <property type="entry name" value="LRR receptor-like serine/threonine-protein kinase ERECTA"/>
    <property type="match status" value="1"/>
</dbReference>
<evidence type="ECO:0000256" key="10">
    <source>
        <dbReference type="ARBA" id="ARBA00023170"/>
    </source>
</evidence>
<dbReference type="GO" id="GO:0005886">
    <property type="term" value="C:plasma membrane"/>
    <property type="evidence" value="ECO:0007669"/>
    <property type="project" value="UniProtKB-SubCell"/>
</dbReference>
<dbReference type="AlphaFoldDB" id="A0AAW1XPL0"/>
<keyword evidence="7" id="KW-0677">Repeat</keyword>
<keyword evidence="9 12" id="KW-0472">Membrane</keyword>
<keyword evidence="14" id="KW-1185">Reference proteome</keyword>
<evidence type="ECO:0000256" key="5">
    <source>
        <dbReference type="ARBA" id="ARBA00022692"/>
    </source>
</evidence>
<dbReference type="Pfam" id="PF00560">
    <property type="entry name" value="LRR_1"/>
    <property type="match status" value="7"/>
</dbReference>
<keyword evidence="5 12" id="KW-0812">Transmembrane</keyword>
<evidence type="ECO:0000256" key="11">
    <source>
        <dbReference type="ARBA" id="ARBA00023180"/>
    </source>
</evidence>
<keyword evidence="11" id="KW-0325">Glycoprotein</keyword>
<evidence type="ECO:0000256" key="2">
    <source>
        <dbReference type="ARBA" id="ARBA00009592"/>
    </source>
</evidence>
<sequence length="896" mass="100656">MSSSCSAALVNMYAAHHHHSTLPHLRFHISNSAILMTALLCFNSRTHCFLMPPPVLGIYCCTSVYFKTISKEKGKDCCKWIGVTCERVTGHVVGLDLSCSGLQGNIHHNSSLFSLSHLQRLSLSCNDFTGSPVSSNFGRFVSLTHLDLSFSNFSGHIPSELSHLSRLVSLNLSAYDKPYYLRLETFSLKRIVQNLTNLRELVLDGANMSSVLPDPFLNWTSLTHLSLRDCRLHGQIPWSLLLKLDQLVWLDLSGDNLVGQLPKVHSNSTTKISSSLYDSFNKKPEPAVLMLSQLQQLDLSYNSFTGAIPSWIYSLPSLASLYLSNNRFTGTISKFQYTSLTDLDLSYNKLHGQIPISIFELPNLSLLSLEANNLSGVVEFDKLQRLKYIWLAYNHLSVRLNNFSNSSWLNLTIVHLSSCNISEFPYILRYSPQLESLDLSYNQLQGKVPTWFLDGRKDTLSYLNLSHNFLTGNIEQLPWRNLKNLDLESNFLQGQVPIPPPSILVFSISNNQLTGRLPPSLCNLTSIQILDLSNNSLSGKLPSCLGNFSDSLSVLDLRKNKLVGLIAATFKKGNVLRTLDLNGNQLDGPLPQSLRNCSNLEVLDLGNNYINDTFPNWLETLPMLQVLILRSNSFHGPIRSPITRFPFQKMRIMDLSHNHFCGPLPKKYFENLLSMMNVQGDELKYMGEYYYQDTVVVAMKGSQLQLVKIQTFFTTIDFSNNAFRGKIPKEIGKFKSLKGLNFSHNYLTGSIPPSIGNLTNLEWLDLSSNMLVGEIPRNLADLTELGTLNLSENRLVGSIPQGKQFNTFENDSYIGNFGLCGYPLSKTCTTEEAHPSSFQGEDDLEQVNGFDWEIVLMGFGCGMVIGFSMGYLVFSNRKLDRIVKNFGRELRSKLLK</sequence>
<dbReference type="Proteomes" id="UP001457282">
    <property type="component" value="Unassembled WGS sequence"/>
</dbReference>
<dbReference type="InterPro" id="IPR003591">
    <property type="entry name" value="Leu-rich_rpt_typical-subtyp"/>
</dbReference>
<dbReference type="PROSITE" id="PS51450">
    <property type="entry name" value="LRR"/>
    <property type="match status" value="1"/>
</dbReference>
<dbReference type="InterPro" id="IPR046956">
    <property type="entry name" value="RLP23-like"/>
</dbReference>
<protein>
    <recommendedName>
        <fullName evidence="15">Receptor-like protein 12</fullName>
    </recommendedName>
</protein>
<dbReference type="InterPro" id="IPR032675">
    <property type="entry name" value="LRR_dom_sf"/>
</dbReference>
<dbReference type="FunFam" id="3.80.10.10:FF:000095">
    <property type="entry name" value="LRR receptor-like serine/threonine-protein kinase GSO1"/>
    <property type="match status" value="1"/>
</dbReference>
<reference evidence="13 14" key="1">
    <citation type="journal article" date="2023" name="G3 (Bethesda)">
        <title>A chromosome-length genome assembly and annotation of blackberry (Rubus argutus, cv. 'Hillquist').</title>
        <authorList>
            <person name="Bruna T."/>
            <person name="Aryal R."/>
            <person name="Dudchenko O."/>
            <person name="Sargent D.J."/>
            <person name="Mead D."/>
            <person name="Buti M."/>
            <person name="Cavallini A."/>
            <person name="Hytonen T."/>
            <person name="Andres J."/>
            <person name="Pham M."/>
            <person name="Weisz D."/>
            <person name="Mascagni F."/>
            <person name="Usai G."/>
            <person name="Natali L."/>
            <person name="Bassil N."/>
            <person name="Fernandez G.E."/>
            <person name="Lomsadze A."/>
            <person name="Armour M."/>
            <person name="Olukolu B."/>
            <person name="Poorten T."/>
            <person name="Britton C."/>
            <person name="Davik J."/>
            <person name="Ashrafi H."/>
            <person name="Aiden E.L."/>
            <person name="Borodovsky M."/>
            <person name="Worthington M."/>
        </authorList>
    </citation>
    <scope>NUCLEOTIDE SEQUENCE [LARGE SCALE GENOMIC DNA]</scope>
    <source>
        <strain evidence="13">PI 553951</strain>
    </source>
</reference>
<evidence type="ECO:0000256" key="6">
    <source>
        <dbReference type="ARBA" id="ARBA00022729"/>
    </source>
</evidence>
<keyword evidence="6" id="KW-0732">Signal</keyword>
<proteinExistence type="inferred from homology"/>
<evidence type="ECO:0000313" key="14">
    <source>
        <dbReference type="Proteomes" id="UP001457282"/>
    </source>
</evidence>
<dbReference type="EMBL" id="JBEDUW010000003">
    <property type="protein sequence ID" value="KAK9938742.1"/>
    <property type="molecule type" value="Genomic_DNA"/>
</dbReference>
<evidence type="ECO:0000256" key="8">
    <source>
        <dbReference type="ARBA" id="ARBA00022989"/>
    </source>
</evidence>
<evidence type="ECO:0000256" key="3">
    <source>
        <dbReference type="ARBA" id="ARBA00022475"/>
    </source>
</evidence>
<comment type="caution">
    <text evidence="13">The sequence shown here is derived from an EMBL/GenBank/DDBJ whole genome shotgun (WGS) entry which is preliminary data.</text>
</comment>
<accession>A0AAW1XPL0</accession>
<comment type="similarity">
    <text evidence="2">Belongs to the RLP family.</text>
</comment>
<dbReference type="Pfam" id="PF13855">
    <property type="entry name" value="LRR_8"/>
    <property type="match status" value="3"/>
</dbReference>
<dbReference type="SMART" id="SM00369">
    <property type="entry name" value="LRR_TYP"/>
    <property type="match status" value="9"/>
</dbReference>
<evidence type="ECO:0000256" key="12">
    <source>
        <dbReference type="SAM" id="Phobius"/>
    </source>
</evidence>
<evidence type="ECO:0000256" key="9">
    <source>
        <dbReference type="ARBA" id="ARBA00023136"/>
    </source>
</evidence>
<feature type="transmembrane region" description="Helical" evidence="12">
    <location>
        <begin position="854"/>
        <end position="874"/>
    </location>
</feature>
<evidence type="ECO:0000313" key="13">
    <source>
        <dbReference type="EMBL" id="KAK9938742.1"/>
    </source>
</evidence>
<dbReference type="InterPro" id="IPR001611">
    <property type="entry name" value="Leu-rich_rpt"/>
</dbReference>
<dbReference type="PANTHER" id="PTHR48061">
    <property type="entry name" value="LEUCINE-RICH REPEAT RECEPTOR PROTEIN KINASE EMS1-LIKE-RELATED"/>
    <property type="match status" value="1"/>
</dbReference>
<keyword evidence="8 12" id="KW-1133">Transmembrane helix</keyword>
<evidence type="ECO:0000256" key="4">
    <source>
        <dbReference type="ARBA" id="ARBA00022614"/>
    </source>
</evidence>
<keyword evidence="10" id="KW-0675">Receptor</keyword>
<dbReference type="Gene3D" id="3.80.10.10">
    <property type="entry name" value="Ribonuclease Inhibitor"/>
    <property type="match status" value="5"/>
</dbReference>
<evidence type="ECO:0008006" key="15">
    <source>
        <dbReference type="Google" id="ProtNLM"/>
    </source>
</evidence>
<evidence type="ECO:0000256" key="1">
    <source>
        <dbReference type="ARBA" id="ARBA00004251"/>
    </source>
</evidence>
<organism evidence="13 14">
    <name type="scientific">Rubus argutus</name>
    <name type="common">Southern blackberry</name>
    <dbReference type="NCBI Taxonomy" id="59490"/>
    <lineage>
        <taxon>Eukaryota</taxon>
        <taxon>Viridiplantae</taxon>
        <taxon>Streptophyta</taxon>
        <taxon>Embryophyta</taxon>
        <taxon>Tracheophyta</taxon>
        <taxon>Spermatophyta</taxon>
        <taxon>Magnoliopsida</taxon>
        <taxon>eudicotyledons</taxon>
        <taxon>Gunneridae</taxon>
        <taxon>Pentapetalae</taxon>
        <taxon>rosids</taxon>
        <taxon>fabids</taxon>
        <taxon>Rosales</taxon>
        <taxon>Rosaceae</taxon>
        <taxon>Rosoideae</taxon>
        <taxon>Rosoideae incertae sedis</taxon>
        <taxon>Rubus</taxon>
    </lineage>
</organism>
<keyword evidence="3" id="KW-1003">Cell membrane</keyword>
<dbReference type="SUPFAM" id="SSF52058">
    <property type="entry name" value="L domain-like"/>
    <property type="match status" value="2"/>
</dbReference>
<dbReference type="PRINTS" id="PR00019">
    <property type="entry name" value="LEURICHRPT"/>
</dbReference>